<dbReference type="Proteomes" id="UP000887013">
    <property type="component" value="Unassembled WGS sequence"/>
</dbReference>
<sequence>MKFMGTKGFKEGCAPSQPESVRTHGFSAYGLRGSDSKNHSQMRLGSRKSGSVDGTGQRASKTEPVQEALGVALTAWFPWEMVETRENGFYDAGFSSQVQDMLQHVSHGMSVKG</sequence>
<reference evidence="2" key="1">
    <citation type="submission" date="2020-08" db="EMBL/GenBank/DDBJ databases">
        <title>Multicomponent nature underlies the extraordinary mechanical properties of spider dragline silk.</title>
        <authorList>
            <person name="Kono N."/>
            <person name="Nakamura H."/>
            <person name="Mori M."/>
            <person name="Yoshida Y."/>
            <person name="Ohtoshi R."/>
            <person name="Malay A.D."/>
            <person name="Moran D.A.P."/>
            <person name="Tomita M."/>
            <person name="Numata K."/>
            <person name="Arakawa K."/>
        </authorList>
    </citation>
    <scope>NUCLEOTIDE SEQUENCE</scope>
</reference>
<feature type="compositionally biased region" description="Polar residues" evidence="1">
    <location>
        <begin position="39"/>
        <end position="59"/>
    </location>
</feature>
<accession>A0A8X6TJ97</accession>
<evidence type="ECO:0000256" key="1">
    <source>
        <dbReference type="SAM" id="MobiDB-lite"/>
    </source>
</evidence>
<protein>
    <submittedName>
        <fullName evidence="2">Uncharacterized protein</fullName>
    </submittedName>
</protein>
<feature type="region of interest" description="Disordered" evidence="1">
    <location>
        <begin position="1"/>
        <end position="65"/>
    </location>
</feature>
<proteinExistence type="predicted"/>
<comment type="caution">
    <text evidence="2">The sequence shown here is derived from an EMBL/GenBank/DDBJ whole genome shotgun (WGS) entry which is preliminary data.</text>
</comment>
<dbReference type="AlphaFoldDB" id="A0A8X6TJ97"/>
<gene>
    <name evidence="2" type="ORF">NPIL_354331</name>
</gene>
<organism evidence="2 3">
    <name type="scientific">Nephila pilipes</name>
    <name type="common">Giant wood spider</name>
    <name type="synonym">Nephila maculata</name>
    <dbReference type="NCBI Taxonomy" id="299642"/>
    <lineage>
        <taxon>Eukaryota</taxon>
        <taxon>Metazoa</taxon>
        <taxon>Ecdysozoa</taxon>
        <taxon>Arthropoda</taxon>
        <taxon>Chelicerata</taxon>
        <taxon>Arachnida</taxon>
        <taxon>Araneae</taxon>
        <taxon>Araneomorphae</taxon>
        <taxon>Entelegynae</taxon>
        <taxon>Araneoidea</taxon>
        <taxon>Nephilidae</taxon>
        <taxon>Nephila</taxon>
    </lineage>
</organism>
<evidence type="ECO:0000313" key="2">
    <source>
        <dbReference type="EMBL" id="GFT16433.1"/>
    </source>
</evidence>
<name>A0A8X6TJ97_NEPPI</name>
<dbReference type="EMBL" id="BMAW01009935">
    <property type="protein sequence ID" value="GFT16433.1"/>
    <property type="molecule type" value="Genomic_DNA"/>
</dbReference>
<evidence type="ECO:0000313" key="3">
    <source>
        <dbReference type="Proteomes" id="UP000887013"/>
    </source>
</evidence>
<keyword evidence="3" id="KW-1185">Reference proteome</keyword>